<evidence type="ECO:0000313" key="2">
    <source>
        <dbReference type="Proteomes" id="UP001148299"/>
    </source>
</evidence>
<sequence>MSRISILVFVASPLDYARYRHAALYIQYETGDIKSSVAEVVGTTGFYSYSERVNWEIPVSSTNLARVIPVSALSGSIPASEVREMISKTPIPNPDLDDWNSQDWVSDALRRLVEGGYLDGGARERALDGMVNVVLEAGDEEV</sequence>
<dbReference type="InterPro" id="IPR046670">
    <property type="entry name" value="DUF6540"/>
</dbReference>
<gene>
    <name evidence="1" type="ORF">N7541_004701</name>
</gene>
<protein>
    <submittedName>
        <fullName evidence="1">Uncharacterized protein</fullName>
    </submittedName>
</protein>
<reference evidence="1" key="1">
    <citation type="submission" date="2022-12" db="EMBL/GenBank/DDBJ databases">
        <authorList>
            <person name="Petersen C."/>
        </authorList>
    </citation>
    <scope>NUCLEOTIDE SEQUENCE</scope>
    <source>
        <strain evidence="1">IBT 35675</strain>
    </source>
</reference>
<name>A0A9W9RCB0_PENBR</name>
<reference evidence="1" key="2">
    <citation type="journal article" date="2023" name="IMA Fungus">
        <title>Comparative genomic study of the Penicillium genus elucidates a diverse pangenome and 15 lateral gene transfer events.</title>
        <authorList>
            <person name="Petersen C."/>
            <person name="Sorensen T."/>
            <person name="Nielsen M.R."/>
            <person name="Sondergaard T.E."/>
            <person name="Sorensen J.L."/>
            <person name="Fitzpatrick D.A."/>
            <person name="Frisvad J.C."/>
            <person name="Nielsen K.L."/>
        </authorList>
    </citation>
    <scope>NUCLEOTIDE SEQUENCE</scope>
    <source>
        <strain evidence="1">IBT 35675</strain>
    </source>
</reference>
<dbReference type="EMBL" id="JAPZBR010000003">
    <property type="protein sequence ID" value="KAJ5357543.1"/>
    <property type="molecule type" value="Genomic_DNA"/>
</dbReference>
<dbReference type="AlphaFoldDB" id="A0A9W9RCB0"/>
<proteinExistence type="predicted"/>
<comment type="caution">
    <text evidence="1">The sequence shown here is derived from an EMBL/GenBank/DDBJ whole genome shotgun (WGS) entry which is preliminary data.</text>
</comment>
<evidence type="ECO:0000313" key="1">
    <source>
        <dbReference type="EMBL" id="KAJ5357543.1"/>
    </source>
</evidence>
<organism evidence="1 2">
    <name type="scientific">Penicillium brevicompactum</name>
    <dbReference type="NCBI Taxonomy" id="5074"/>
    <lineage>
        <taxon>Eukaryota</taxon>
        <taxon>Fungi</taxon>
        <taxon>Dikarya</taxon>
        <taxon>Ascomycota</taxon>
        <taxon>Pezizomycotina</taxon>
        <taxon>Eurotiomycetes</taxon>
        <taxon>Eurotiomycetidae</taxon>
        <taxon>Eurotiales</taxon>
        <taxon>Aspergillaceae</taxon>
        <taxon>Penicillium</taxon>
    </lineage>
</organism>
<dbReference type="Pfam" id="PF20174">
    <property type="entry name" value="DUF6540"/>
    <property type="match status" value="1"/>
</dbReference>
<dbReference type="Proteomes" id="UP001148299">
    <property type="component" value="Unassembled WGS sequence"/>
</dbReference>
<accession>A0A9W9RCB0</accession>
<keyword evidence="2" id="KW-1185">Reference proteome</keyword>